<feature type="signal peptide" evidence="2">
    <location>
        <begin position="1"/>
        <end position="23"/>
    </location>
</feature>
<sequence length="517" mass="56989">MKATKKSMLLLLALIFTMSLVLAACGGNNQSTSGSTNSNSGSDSSNASDNGGDAAADLDFVELTFTYPGTKQKDHDRIMEEINSYLKEKINASIDIQPIEWGQWDQKVNLMIASREPMDIYFTAAWSNYSVNVSKGAFLALDDLLANTEAGQSIVNSLDPAFLEGSKINGKNYGIPTNKELASGGGVVYRSDIAEELGLDFSNVKTIHDLGPILEQVKQAKPEMIPLFALPGDFVNAHFLANWDFLGDNNIPGVIRKDRDDTTVKPRFEYPEYMENLRTARKYFLAGYINADATTTTLSSQDALKNGNVFMTVQPLKPGKDAELASATGLIGKLQQLELTERTIATSETAGSMLAISSTSANPERALMFINLLHSDKYLNNLLNFGLENEHYTRNGEIISPTEKQGDYAPGAAWMFGSQFLNYVWDSEDPQKWEQFREFNNAGHPSPALGFTFNSEPVKTEVAAVVNIRQEYDDALETGSVDPEEIVPQYIAKLKAAGLDKIIEEKQRQFDEFLANK</sequence>
<dbReference type="InterPro" id="IPR022627">
    <property type="entry name" value="DUF3502"/>
</dbReference>
<dbReference type="Proteomes" id="UP000677918">
    <property type="component" value="Unassembled WGS sequence"/>
</dbReference>
<comment type="caution">
    <text evidence="4">The sequence shown here is derived from an EMBL/GenBank/DDBJ whole genome shotgun (WGS) entry which is preliminary data.</text>
</comment>
<organism evidence="4 5">
    <name type="scientific">Xylanibacillus composti</name>
    <dbReference type="NCBI Taxonomy" id="1572762"/>
    <lineage>
        <taxon>Bacteria</taxon>
        <taxon>Bacillati</taxon>
        <taxon>Bacillota</taxon>
        <taxon>Bacilli</taxon>
        <taxon>Bacillales</taxon>
        <taxon>Paenibacillaceae</taxon>
        <taxon>Xylanibacillus</taxon>
    </lineage>
</organism>
<evidence type="ECO:0000256" key="1">
    <source>
        <dbReference type="SAM" id="MobiDB-lite"/>
    </source>
</evidence>
<dbReference type="Pfam" id="PF12010">
    <property type="entry name" value="DUF3502"/>
    <property type="match status" value="1"/>
</dbReference>
<evidence type="ECO:0000256" key="2">
    <source>
        <dbReference type="SAM" id="SignalP"/>
    </source>
</evidence>
<reference evidence="4" key="1">
    <citation type="submission" date="2021-04" db="EMBL/GenBank/DDBJ databases">
        <title>Draft genome sequence of Xylanibacillus composti strain K13.</title>
        <authorList>
            <person name="Uke A."/>
            <person name="Chhe C."/>
            <person name="Baramee S."/>
            <person name="Kosugi A."/>
        </authorList>
    </citation>
    <scope>NUCLEOTIDE SEQUENCE</scope>
    <source>
        <strain evidence="4">K13</strain>
    </source>
</reference>
<accession>A0A8J4H1G2</accession>
<dbReference type="Pfam" id="PF01547">
    <property type="entry name" value="SBP_bac_1"/>
    <property type="match status" value="1"/>
</dbReference>
<proteinExistence type="predicted"/>
<protein>
    <submittedName>
        <fullName evidence="4">ABC transporter substrate-binding protein</fullName>
    </submittedName>
</protein>
<dbReference type="Gene3D" id="3.40.190.10">
    <property type="entry name" value="Periplasmic binding protein-like II"/>
    <property type="match status" value="1"/>
</dbReference>
<feature type="chain" id="PRO_5035291570" evidence="2">
    <location>
        <begin position="24"/>
        <end position="517"/>
    </location>
</feature>
<feature type="region of interest" description="Disordered" evidence="1">
    <location>
        <begin position="30"/>
        <end position="50"/>
    </location>
</feature>
<dbReference type="SUPFAM" id="SSF53850">
    <property type="entry name" value="Periplasmic binding protein-like II"/>
    <property type="match status" value="1"/>
</dbReference>
<name>A0A8J4H1G2_9BACL</name>
<dbReference type="EMBL" id="BOVK01000006">
    <property type="protein sequence ID" value="GIQ67677.1"/>
    <property type="molecule type" value="Genomic_DNA"/>
</dbReference>
<feature type="domain" description="DUF3502" evidence="3">
    <location>
        <begin position="447"/>
        <end position="515"/>
    </location>
</feature>
<dbReference type="RefSeq" id="WP_213410294.1">
    <property type="nucleotide sequence ID" value="NZ_BOVK01000006.1"/>
</dbReference>
<dbReference type="InterPro" id="IPR050490">
    <property type="entry name" value="Bact_solute-bd_prot1"/>
</dbReference>
<gene>
    <name evidence="4" type="ORF">XYCOK13_05010</name>
</gene>
<evidence type="ECO:0000313" key="4">
    <source>
        <dbReference type="EMBL" id="GIQ67677.1"/>
    </source>
</evidence>
<dbReference type="PANTHER" id="PTHR43649:SF17">
    <property type="entry name" value="ABC TRANSPORTER SOLUTE BINDING PROTEIN-SUGAR TRANSPORT"/>
    <property type="match status" value="1"/>
</dbReference>
<evidence type="ECO:0000313" key="5">
    <source>
        <dbReference type="Proteomes" id="UP000677918"/>
    </source>
</evidence>
<dbReference type="AlphaFoldDB" id="A0A8J4H1G2"/>
<dbReference type="PANTHER" id="PTHR43649">
    <property type="entry name" value="ARABINOSE-BINDING PROTEIN-RELATED"/>
    <property type="match status" value="1"/>
</dbReference>
<dbReference type="InterPro" id="IPR006059">
    <property type="entry name" value="SBP"/>
</dbReference>
<keyword evidence="2" id="KW-0732">Signal</keyword>
<dbReference type="PROSITE" id="PS51257">
    <property type="entry name" value="PROKAR_LIPOPROTEIN"/>
    <property type="match status" value="1"/>
</dbReference>
<evidence type="ECO:0000259" key="3">
    <source>
        <dbReference type="Pfam" id="PF12010"/>
    </source>
</evidence>
<keyword evidence="5" id="KW-1185">Reference proteome</keyword>